<gene>
    <name evidence="1" type="ORF">BXY75_1984</name>
</gene>
<organism evidence="1 2">
    <name type="scientific">Ulvibacter antarcticus</name>
    <dbReference type="NCBI Taxonomy" id="442714"/>
    <lineage>
        <taxon>Bacteria</taxon>
        <taxon>Pseudomonadati</taxon>
        <taxon>Bacteroidota</taxon>
        <taxon>Flavobacteriia</taxon>
        <taxon>Flavobacteriales</taxon>
        <taxon>Flavobacteriaceae</taxon>
        <taxon>Ulvibacter</taxon>
    </lineage>
</organism>
<name>A0A3L9YD78_9FLAO</name>
<accession>A0A3L9YD78</accession>
<evidence type="ECO:0000313" key="2">
    <source>
        <dbReference type="Proteomes" id="UP000271339"/>
    </source>
</evidence>
<dbReference type="Pfam" id="PF20113">
    <property type="entry name" value="DUF6503"/>
    <property type="match status" value="1"/>
</dbReference>
<evidence type="ECO:0000313" key="1">
    <source>
        <dbReference type="EMBL" id="RMA58611.1"/>
    </source>
</evidence>
<protein>
    <recommendedName>
        <fullName evidence="3">Threonine synthase</fullName>
    </recommendedName>
</protein>
<sequence length="269" mass="30781">MKSLLSVLLLSVVLISCKNEKKESEETVEVIKTVSETIQKKEYPNNIAAVFQAHGGIDTWNHMNNLCFEMEVDKGEETHSVSLKNRKAKIEAKDWTIGYDGKDVWLLNNKPDAYKGKARFYHNLMFYFYAMPFVLGDDGIIYTQLEDTELKGKSYKAVKVGYEHGIGDSPDDEYIIYLNPESNTMEWLGYTVTYGDDSKSNDWHFIKYDKWEDVNGLLLPSELIWYSTKDGKPDAKKKSRKFSKVTATETQLEPSVFAKPKDAVIVPKA</sequence>
<dbReference type="OrthoDB" id="282859at2"/>
<comment type="caution">
    <text evidence="1">The sequence shown here is derived from an EMBL/GenBank/DDBJ whole genome shotgun (WGS) entry which is preliminary data.</text>
</comment>
<dbReference type="EMBL" id="REFC01000013">
    <property type="protein sequence ID" value="RMA58611.1"/>
    <property type="molecule type" value="Genomic_DNA"/>
</dbReference>
<dbReference type="InterPro" id="IPR045444">
    <property type="entry name" value="DUF6503"/>
</dbReference>
<evidence type="ECO:0008006" key="3">
    <source>
        <dbReference type="Google" id="ProtNLM"/>
    </source>
</evidence>
<keyword evidence="2" id="KW-1185">Reference proteome</keyword>
<proteinExistence type="predicted"/>
<dbReference type="AlphaFoldDB" id="A0A3L9YD78"/>
<dbReference type="Proteomes" id="UP000271339">
    <property type="component" value="Unassembled WGS sequence"/>
</dbReference>
<reference evidence="1 2" key="1">
    <citation type="submission" date="2018-10" db="EMBL/GenBank/DDBJ databases">
        <title>Genomic Encyclopedia of Archaeal and Bacterial Type Strains, Phase II (KMG-II): from individual species to whole genera.</title>
        <authorList>
            <person name="Goeker M."/>
        </authorList>
    </citation>
    <scope>NUCLEOTIDE SEQUENCE [LARGE SCALE GENOMIC DNA]</scope>
    <source>
        <strain evidence="1 2">DSM 23424</strain>
    </source>
</reference>
<dbReference type="PROSITE" id="PS51257">
    <property type="entry name" value="PROKAR_LIPOPROTEIN"/>
    <property type="match status" value="1"/>
</dbReference>
<dbReference type="RefSeq" id="WP_121907557.1">
    <property type="nucleotide sequence ID" value="NZ_REFC01000013.1"/>
</dbReference>